<dbReference type="RefSeq" id="WP_197470721.1">
    <property type="nucleotide sequence ID" value="NZ_LSGP01000020.1"/>
</dbReference>
<sequence>MGHVKSLVVAGSYRDSVFLMKVSSQLSQLAGVEMASVMMATERNKELFQTAGLMTVQIQNAKPDDLAISLIAQTQEQAEAGIHVAVDMISTSNQEKKQSNGSKTPERLEQALAADSGRNMALISVAGDYAAYEAAKALRNNLDVMLYSDNISIADERRLKEMARDTGRIVMGPDCGTAIINGVPLAFANNVAEGCIGVVGASGTGTQEVTCIIDQMGQGISQAIGTGGRDLKQEVGGISFITGLQYLIQHDATKVIVLISKPPHDSVRAKIAELIQQTTKPVVVHYVGSDDYGLETAAGAKTAATLAHTALLAVKLAGGIAASLIDDAVYQQKVQDAVDKATDGRFLRGIFGGGTLCYEALDIFGKVIDPASIYSNIPLKNMNRLANLQRSIGHTFLDMGEDEFTVGKPHPMIDPTSKHKRIAEELADPQVAVVLFDVVIGHGAFPDQAGDLAGIIKTAGKKHSLPCLIASVTGTEKDVPSRSDQIKKLQDAGVIILPSNDLAAKLACDVIQTRERG</sequence>
<dbReference type="Pfam" id="PF02629">
    <property type="entry name" value="CoA_binding"/>
    <property type="match status" value="1"/>
</dbReference>
<evidence type="ECO:0000259" key="1">
    <source>
        <dbReference type="Pfam" id="PF00549"/>
    </source>
</evidence>
<dbReference type="Proteomes" id="UP000076268">
    <property type="component" value="Unassembled WGS sequence"/>
</dbReference>
<feature type="domain" description="ATP-citrate synthase/succinyl-CoA ligase C-terminal" evidence="1">
    <location>
        <begin position="350"/>
        <end position="507"/>
    </location>
</feature>
<dbReference type="InterPro" id="IPR016102">
    <property type="entry name" value="Succinyl-CoA_synth-like"/>
</dbReference>
<dbReference type="Pfam" id="PF00549">
    <property type="entry name" value="Ligase_CoA"/>
    <property type="match status" value="1"/>
</dbReference>
<evidence type="ECO:0000259" key="2">
    <source>
        <dbReference type="Pfam" id="PF02629"/>
    </source>
</evidence>
<dbReference type="InterPro" id="IPR005811">
    <property type="entry name" value="SUCC_ACL_C"/>
</dbReference>
<protein>
    <recommendedName>
        <fullName evidence="5">FdrA family protein</fullName>
    </recommendedName>
</protein>
<gene>
    <name evidence="3" type="ORF">AXX12_11410</name>
</gene>
<dbReference type="PANTHER" id="PTHR11117">
    <property type="entry name" value="SUCCINYL-COA LIGASE SUBUNIT ALPHA"/>
    <property type="match status" value="1"/>
</dbReference>
<dbReference type="STRING" id="1794912.AXX12_11410"/>
<dbReference type="GO" id="GO:0006099">
    <property type="term" value="P:tricarboxylic acid cycle"/>
    <property type="evidence" value="ECO:0007669"/>
    <property type="project" value="TreeGrafter"/>
</dbReference>
<accession>A0A154BPH1</accession>
<evidence type="ECO:0000313" key="4">
    <source>
        <dbReference type="Proteomes" id="UP000076268"/>
    </source>
</evidence>
<dbReference type="InterPro" id="IPR003781">
    <property type="entry name" value="CoA-bd"/>
</dbReference>
<dbReference type="GO" id="GO:0004776">
    <property type="term" value="F:succinate-CoA ligase (GDP-forming) activity"/>
    <property type="evidence" value="ECO:0007669"/>
    <property type="project" value="TreeGrafter"/>
</dbReference>
<dbReference type="GO" id="GO:0004775">
    <property type="term" value="F:succinate-CoA ligase (ADP-forming) activity"/>
    <property type="evidence" value="ECO:0007669"/>
    <property type="project" value="TreeGrafter"/>
</dbReference>
<keyword evidence="4" id="KW-1185">Reference proteome</keyword>
<dbReference type="Gene3D" id="3.40.50.720">
    <property type="entry name" value="NAD(P)-binding Rossmann-like Domain"/>
    <property type="match status" value="1"/>
</dbReference>
<dbReference type="NCBIfam" id="NF004760">
    <property type="entry name" value="PRK06091.1"/>
    <property type="match status" value="1"/>
</dbReference>
<comment type="caution">
    <text evidence="3">The sequence shown here is derived from an EMBL/GenBank/DDBJ whole genome shotgun (WGS) entry which is preliminary data.</text>
</comment>
<dbReference type="GO" id="GO:0005829">
    <property type="term" value="C:cytosol"/>
    <property type="evidence" value="ECO:0007669"/>
    <property type="project" value="TreeGrafter"/>
</dbReference>
<dbReference type="AlphaFoldDB" id="A0A154BPH1"/>
<dbReference type="Gene3D" id="3.40.50.261">
    <property type="entry name" value="Succinyl-CoA synthetase domains"/>
    <property type="match status" value="2"/>
</dbReference>
<evidence type="ECO:0008006" key="5">
    <source>
        <dbReference type="Google" id="ProtNLM"/>
    </source>
</evidence>
<dbReference type="PANTHER" id="PTHR11117:SF24">
    <property type="entry name" value="PROTEIN FDRA"/>
    <property type="match status" value="1"/>
</dbReference>
<dbReference type="GO" id="GO:0009361">
    <property type="term" value="C:succinate-CoA ligase complex (ADP-forming)"/>
    <property type="evidence" value="ECO:0007669"/>
    <property type="project" value="TreeGrafter"/>
</dbReference>
<reference evidence="3 4" key="1">
    <citation type="submission" date="2016-02" db="EMBL/GenBank/DDBJ databases">
        <title>Anaerosporomusa subterraneum gen. nov., sp. nov., a spore-forming obligate anaerobe isolated from saprolite.</title>
        <authorList>
            <person name="Choi J.K."/>
            <person name="Shah M."/>
            <person name="Yee N."/>
        </authorList>
    </citation>
    <scope>NUCLEOTIDE SEQUENCE [LARGE SCALE GENOMIC DNA]</scope>
    <source>
        <strain evidence="3 4">RU4</strain>
    </source>
</reference>
<proteinExistence type="predicted"/>
<feature type="domain" description="CoA-binding" evidence="2">
    <location>
        <begin position="196"/>
        <end position="284"/>
    </location>
</feature>
<organism evidence="3 4">
    <name type="scientific">Anaerosporomusa subterranea</name>
    <dbReference type="NCBI Taxonomy" id="1794912"/>
    <lineage>
        <taxon>Bacteria</taxon>
        <taxon>Bacillati</taxon>
        <taxon>Bacillota</taxon>
        <taxon>Negativicutes</taxon>
        <taxon>Acetonemataceae</taxon>
        <taxon>Anaerosporomusa</taxon>
    </lineage>
</organism>
<evidence type="ECO:0000313" key="3">
    <source>
        <dbReference type="EMBL" id="KYZ75799.1"/>
    </source>
</evidence>
<name>A0A154BPH1_ANASB</name>
<dbReference type="SUPFAM" id="SSF52210">
    <property type="entry name" value="Succinyl-CoA synthetase domains"/>
    <property type="match status" value="2"/>
</dbReference>
<dbReference type="EMBL" id="LSGP01000020">
    <property type="protein sequence ID" value="KYZ75799.1"/>
    <property type="molecule type" value="Genomic_DNA"/>
</dbReference>